<evidence type="ECO:0000256" key="4">
    <source>
        <dbReference type="ARBA" id="ARBA00022917"/>
    </source>
</evidence>
<dbReference type="Gene3D" id="1.25.40.180">
    <property type="match status" value="1"/>
</dbReference>
<dbReference type="PANTHER" id="PTHR23001:SF7">
    <property type="entry name" value="EUKARYOTIC TRANSLATION INITIATION FACTOR 5"/>
    <property type="match status" value="1"/>
</dbReference>
<dbReference type="Gene3D" id="3.30.30.170">
    <property type="match status" value="1"/>
</dbReference>
<dbReference type="GO" id="GO:0003743">
    <property type="term" value="F:translation initiation factor activity"/>
    <property type="evidence" value="ECO:0007669"/>
    <property type="project" value="UniProtKB-KW"/>
</dbReference>
<dbReference type="Pfam" id="PF01873">
    <property type="entry name" value="eIF-5_eIF-2B"/>
    <property type="match status" value="1"/>
</dbReference>
<evidence type="ECO:0000313" key="10">
    <source>
        <dbReference type="EMBL" id="CAL6004156.1"/>
    </source>
</evidence>
<dbReference type="InterPro" id="IPR045196">
    <property type="entry name" value="IF2/IF5"/>
</dbReference>
<gene>
    <name evidence="9" type="ORF">HINF_LOCUS11295</name>
    <name evidence="10" type="ORF">HINF_LOCUS18751</name>
    <name evidence="8" type="ORF">HINF_LOCUS25803</name>
</gene>
<dbReference type="SUPFAM" id="SSF75689">
    <property type="entry name" value="Zinc-binding domain of translation initiation factor 2 beta"/>
    <property type="match status" value="1"/>
</dbReference>
<evidence type="ECO:0000256" key="3">
    <source>
        <dbReference type="ARBA" id="ARBA00022741"/>
    </source>
</evidence>
<proteinExistence type="inferred from homology"/>
<reference evidence="8" key="1">
    <citation type="submission" date="2023-06" db="EMBL/GenBank/DDBJ databases">
        <authorList>
            <person name="Kurt Z."/>
        </authorList>
    </citation>
    <scope>NUCLEOTIDE SEQUENCE</scope>
</reference>
<comment type="caution">
    <text evidence="8">The sequence shown here is derived from an EMBL/GenBank/DDBJ whole genome shotgun (WGS) entry which is preliminary data.</text>
</comment>
<dbReference type="AlphaFoldDB" id="A0AA86UEM8"/>
<sequence>MPQMINVNFSQDDSYRYKMEAPQIRQEGDGNGVHTAFDNLSQISTALRRSTAELVKHFEFAFGTMCQKKEDAEIYSFNGKYDYQTVMQALQAFVKNYVLCQHCGNPETVHDVKQDLVLSHCRACGKYFELKPKSTQKLIAWLIRIKNTVDQKKRKTINPVQIVGKIQKVIDNIDNLKNQLKEFTDQGQIQEEELPVVLVAAYFQQKDVKTDFPKFLEMLTAIDQFTKYHHIYFLYAIELLVKQKLETFETTPNLLNFILQKSSDLIQKDTFALFRSEQAEIFVPQEFHEKVVDMATQFFDWIDNEDVEEIEEIEEIDEDQE</sequence>
<evidence type="ECO:0000313" key="11">
    <source>
        <dbReference type="Proteomes" id="UP001642409"/>
    </source>
</evidence>
<dbReference type="Gene3D" id="2.20.25.350">
    <property type="match status" value="1"/>
</dbReference>
<dbReference type="PANTHER" id="PTHR23001">
    <property type="entry name" value="EUKARYOTIC TRANSLATION INITIATION FACTOR"/>
    <property type="match status" value="1"/>
</dbReference>
<keyword evidence="6" id="KW-0175">Coiled coil</keyword>
<feature type="domain" description="W2" evidence="7">
    <location>
        <begin position="146"/>
        <end position="312"/>
    </location>
</feature>
<keyword evidence="2 8" id="KW-0396">Initiation factor</keyword>
<dbReference type="GO" id="GO:0071074">
    <property type="term" value="F:eukaryotic initiation factor eIF2 binding"/>
    <property type="evidence" value="ECO:0007669"/>
    <property type="project" value="TreeGrafter"/>
</dbReference>
<dbReference type="GO" id="GO:0005525">
    <property type="term" value="F:GTP binding"/>
    <property type="evidence" value="ECO:0007669"/>
    <property type="project" value="UniProtKB-KW"/>
</dbReference>
<evidence type="ECO:0000256" key="2">
    <source>
        <dbReference type="ARBA" id="ARBA00022540"/>
    </source>
</evidence>
<keyword evidence="3" id="KW-0547">Nucleotide-binding</keyword>
<reference evidence="9 11" key="2">
    <citation type="submission" date="2024-07" db="EMBL/GenBank/DDBJ databases">
        <authorList>
            <person name="Akdeniz Z."/>
        </authorList>
    </citation>
    <scope>NUCLEOTIDE SEQUENCE [LARGE SCALE GENOMIC DNA]</scope>
</reference>
<dbReference type="EMBL" id="CAXDID020000048">
    <property type="protein sequence ID" value="CAL6004156.1"/>
    <property type="molecule type" value="Genomic_DNA"/>
</dbReference>
<evidence type="ECO:0000256" key="6">
    <source>
        <dbReference type="SAM" id="Coils"/>
    </source>
</evidence>
<dbReference type="InterPro" id="IPR002735">
    <property type="entry name" value="Transl_init_fac_IF2/IF5_dom"/>
</dbReference>
<evidence type="ECO:0000259" key="7">
    <source>
        <dbReference type="PROSITE" id="PS51363"/>
    </source>
</evidence>
<dbReference type="PROSITE" id="PS51363">
    <property type="entry name" value="W2"/>
    <property type="match status" value="1"/>
</dbReference>
<comment type="similarity">
    <text evidence="1">Belongs to the eIF-2-beta/eIF-5 family.</text>
</comment>
<organism evidence="8">
    <name type="scientific">Hexamita inflata</name>
    <dbReference type="NCBI Taxonomy" id="28002"/>
    <lineage>
        <taxon>Eukaryota</taxon>
        <taxon>Metamonada</taxon>
        <taxon>Diplomonadida</taxon>
        <taxon>Hexamitidae</taxon>
        <taxon>Hexamitinae</taxon>
        <taxon>Hexamita</taxon>
    </lineage>
</organism>
<dbReference type="InterPro" id="IPR003307">
    <property type="entry name" value="W2_domain"/>
</dbReference>
<dbReference type="InterPro" id="IPR016190">
    <property type="entry name" value="Transl_init_fac_IF2/IF5_Zn-bd"/>
</dbReference>
<dbReference type="GO" id="GO:0005092">
    <property type="term" value="F:GDP-dissociation inhibitor activity"/>
    <property type="evidence" value="ECO:0007669"/>
    <property type="project" value="TreeGrafter"/>
</dbReference>
<dbReference type="SUPFAM" id="SSF100966">
    <property type="entry name" value="Translation initiation factor 2 beta, aIF2beta, N-terminal domain"/>
    <property type="match status" value="1"/>
</dbReference>
<keyword evidence="4" id="KW-0648">Protein biosynthesis</keyword>
<evidence type="ECO:0000256" key="1">
    <source>
        <dbReference type="ARBA" id="ARBA00010397"/>
    </source>
</evidence>
<dbReference type="EMBL" id="CATOUU010000654">
    <property type="protein sequence ID" value="CAI9938158.1"/>
    <property type="molecule type" value="Genomic_DNA"/>
</dbReference>
<dbReference type="EMBL" id="CAXDID020000025">
    <property type="protein sequence ID" value="CAL5990343.1"/>
    <property type="molecule type" value="Genomic_DNA"/>
</dbReference>
<evidence type="ECO:0000313" key="9">
    <source>
        <dbReference type="EMBL" id="CAL5990343.1"/>
    </source>
</evidence>
<evidence type="ECO:0000256" key="5">
    <source>
        <dbReference type="ARBA" id="ARBA00023134"/>
    </source>
</evidence>
<feature type="coiled-coil region" evidence="6">
    <location>
        <begin position="166"/>
        <end position="193"/>
    </location>
</feature>
<dbReference type="SMART" id="SM00653">
    <property type="entry name" value="eIF2B_5"/>
    <property type="match status" value="1"/>
</dbReference>
<protein>
    <submittedName>
        <fullName evidence="8">Eukaryotic translation initiation factor 5</fullName>
    </submittedName>
    <submittedName>
        <fullName evidence="9">Eukaryotic_translation initiation factor 5</fullName>
    </submittedName>
</protein>
<keyword evidence="5" id="KW-0342">GTP-binding</keyword>
<evidence type="ECO:0000313" key="8">
    <source>
        <dbReference type="EMBL" id="CAI9938158.1"/>
    </source>
</evidence>
<keyword evidence="11" id="KW-1185">Reference proteome</keyword>
<name>A0AA86UEM8_9EUKA</name>
<accession>A0AA86UEM8</accession>
<dbReference type="InterPro" id="IPR016189">
    <property type="entry name" value="Transl_init_fac_IF2/IF5_N"/>
</dbReference>
<dbReference type="GO" id="GO:0005829">
    <property type="term" value="C:cytosol"/>
    <property type="evidence" value="ECO:0007669"/>
    <property type="project" value="TreeGrafter"/>
</dbReference>
<dbReference type="Proteomes" id="UP001642409">
    <property type="component" value="Unassembled WGS sequence"/>
</dbReference>
<dbReference type="GO" id="GO:0001732">
    <property type="term" value="P:formation of cytoplasmic translation initiation complex"/>
    <property type="evidence" value="ECO:0007669"/>
    <property type="project" value="TreeGrafter"/>
</dbReference>